<dbReference type="GO" id="GO:0003700">
    <property type="term" value="F:DNA-binding transcription factor activity"/>
    <property type="evidence" value="ECO:0007669"/>
    <property type="project" value="InterPro"/>
</dbReference>
<dbReference type="InterPro" id="IPR039422">
    <property type="entry name" value="MarR/SlyA-like"/>
</dbReference>
<keyword evidence="1" id="KW-0805">Transcription regulation</keyword>
<accession>A0A0K8QKS5</accession>
<keyword evidence="6" id="KW-1185">Reference proteome</keyword>
<gene>
    <name evidence="5" type="ORF">MBSD_n0835</name>
</gene>
<evidence type="ECO:0000313" key="5">
    <source>
        <dbReference type="EMBL" id="GAP65545.1"/>
    </source>
</evidence>
<dbReference type="GO" id="GO:0003677">
    <property type="term" value="F:DNA binding"/>
    <property type="evidence" value="ECO:0007669"/>
    <property type="project" value="UniProtKB-KW"/>
</dbReference>
<dbReference type="InterPro" id="IPR036390">
    <property type="entry name" value="WH_DNA-bd_sf"/>
</dbReference>
<evidence type="ECO:0000256" key="1">
    <source>
        <dbReference type="ARBA" id="ARBA00023015"/>
    </source>
</evidence>
<organism evidence="5">
    <name type="scientific">Mizugakiibacter sediminis</name>
    <dbReference type="NCBI Taxonomy" id="1475481"/>
    <lineage>
        <taxon>Bacteria</taxon>
        <taxon>Pseudomonadati</taxon>
        <taxon>Pseudomonadota</taxon>
        <taxon>Gammaproteobacteria</taxon>
        <taxon>Lysobacterales</taxon>
        <taxon>Rhodanobacteraceae</taxon>
        <taxon>Mizugakiibacter</taxon>
    </lineage>
</organism>
<keyword evidence="3" id="KW-0804">Transcription</keyword>
<keyword evidence="2" id="KW-0238">DNA-binding</keyword>
<evidence type="ECO:0000256" key="2">
    <source>
        <dbReference type="ARBA" id="ARBA00023125"/>
    </source>
</evidence>
<dbReference type="STRING" id="1475481.GCA_000953855_00847"/>
<dbReference type="Gene3D" id="1.10.10.10">
    <property type="entry name" value="Winged helix-like DNA-binding domain superfamily/Winged helix DNA-binding domain"/>
    <property type="match status" value="1"/>
</dbReference>
<dbReference type="GO" id="GO:0006950">
    <property type="term" value="P:response to stress"/>
    <property type="evidence" value="ECO:0007669"/>
    <property type="project" value="TreeGrafter"/>
</dbReference>
<evidence type="ECO:0000259" key="4">
    <source>
        <dbReference type="PROSITE" id="PS50995"/>
    </source>
</evidence>
<dbReference type="RefSeq" id="WP_062535400.1">
    <property type="nucleotide sequence ID" value="NZ_DF970162.1"/>
</dbReference>
<sequence>MVTAPSPTPLSDSNLGALLCQVRNELIGRLERELAAHGYEMNFSQYLALKKLAAHGPMSAGELARTINLDAGATTRLLDRLEAKGYLRRQPHEQDRRALRIALTEAGQALWSDIHACGERALAEATRGLAPDEHVRLHAMLSGILATLRGGN</sequence>
<dbReference type="PANTHER" id="PTHR33164">
    <property type="entry name" value="TRANSCRIPTIONAL REGULATOR, MARR FAMILY"/>
    <property type="match status" value="1"/>
</dbReference>
<dbReference type="Proteomes" id="UP000253740">
    <property type="component" value="Unassembled WGS sequence"/>
</dbReference>
<dbReference type="EMBL" id="DF970162">
    <property type="protein sequence ID" value="GAP65545.1"/>
    <property type="molecule type" value="Genomic_DNA"/>
</dbReference>
<dbReference type="SUPFAM" id="SSF46785">
    <property type="entry name" value="Winged helix' DNA-binding domain"/>
    <property type="match status" value="1"/>
</dbReference>
<dbReference type="PANTHER" id="PTHR33164:SF64">
    <property type="entry name" value="TRANSCRIPTIONAL REGULATOR SLYA"/>
    <property type="match status" value="1"/>
</dbReference>
<reference evidence="5" key="1">
    <citation type="submission" date="2015-08" db="EMBL/GenBank/DDBJ databases">
        <title>Complete DNA Sequence of Pseudomonas syringae pv. actinidiae, the Causal Agent of Kiwifruit Canker Disease.</title>
        <authorList>
            <person name="Rikkerink E.H.A."/>
            <person name="Fineran P.C."/>
        </authorList>
    </citation>
    <scope>NUCLEOTIDE SEQUENCE</scope>
    <source>
        <strain evidence="5">SkMP5</strain>
    </source>
</reference>
<dbReference type="InterPro" id="IPR000835">
    <property type="entry name" value="HTH_MarR-typ"/>
</dbReference>
<feature type="domain" description="HTH marR-type" evidence="4">
    <location>
        <begin position="12"/>
        <end position="146"/>
    </location>
</feature>
<dbReference type="SMART" id="SM00347">
    <property type="entry name" value="HTH_MARR"/>
    <property type="match status" value="1"/>
</dbReference>
<name>A0A0K8QKS5_9GAMM</name>
<evidence type="ECO:0000256" key="3">
    <source>
        <dbReference type="ARBA" id="ARBA00023163"/>
    </source>
</evidence>
<evidence type="ECO:0000313" key="6">
    <source>
        <dbReference type="Proteomes" id="UP000253740"/>
    </source>
</evidence>
<protein>
    <submittedName>
        <fullName evidence="5">Transcriptional regulator</fullName>
    </submittedName>
</protein>
<dbReference type="AlphaFoldDB" id="A0A0K8QKS5"/>
<dbReference type="InterPro" id="IPR036388">
    <property type="entry name" value="WH-like_DNA-bd_sf"/>
</dbReference>
<proteinExistence type="predicted"/>
<dbReference type="Pfam" id="PF01047">
    <property type="entry name" value="MarR"/>
    <property type="match status" value="1"/>
</dbReference>
<dbReference type="PROSITE" id="PS50995">
    <property type="entry name" value="HTH_MARR_2"/>
    <property type="match status" value="1"/>
</dbReference>
<dbReference type="PRINTS" id="PR00598">
    <property type="entry name" value="HTHMARR"/>
</dbReference>